<dbReference type="Proteomes" id="UP000000435">
    <property type="component" value="Chromosome"/>
</dbReference>
<sequence>MLTRDQQREAIDKRKLKQYIKDTVSEKIDDPLLDMTNITPLCVTLLLDVEPDFTLFKEKVIDILKEYNDLIAIHYLPKGLTIVDDRTSEMSWNSVKELHKLYHNHQLSVASNDGSSILTRQKFNLSPNKQDIIIDNNLKYRIQYYLLSSLIDQCFDTETIKTYSEEALFLTDNTRKNIIQKLGEILHHHVQKKTFSSYAKYLKNLYEIQELYFTEKGYDLLSTTLQHITLRKLNITQQNMSYTFSPLLDNGCDININCNIPEYVDIFLETSDITISGTVYGNIFSKYGSITITNAKEDCSKNVVSIFGVVSINGKIINQKLPNELIINSNFCTNIKRSSIITRQTNLCQTPQTISSFSSEDFINNQHTNNIDALKIELFNAKLQYYAIIASIEWPTKQPTYKNAELLFQGKIQYTDIIDKLCNINQNTLPNIRIDHSINLPFHNVFIKDKKLIIEKLNKFIGVYLTTRTNNGKDFIKKFHIDEIAIHSQTEYAQLILYNTNITIFGKFQGLIHTHTGNITVIGEIKKSRLTTNTGLIRIKPSNSNANTTIASDSLIIAKYGTIEITGKHNYCYINGNKFITNPDETSSATTSLNKTHPQTSTKAITSQNSTKHAIPFSKNTIHYLNHVNIIDNIEAENRLPITFFDYGATTFIHDVHIKDKKLILRNLNNNIALHLTNITSNGTNLKSKFGVNEVVIYSDAIEHAYLIFHDTDVTIIGSFFGILHTNRGNIKINGEIKKLSKISTNAGSIEITGKVNKAEITANTGSIEIKPHSNDLTTEVAINSPLTAKYGTVKITGIHSRCRIDGNHVITTQPSSCIPHSCLQKLSVILPYLADPLLL</sequence>
<name>A0ACA6AVI7_EHRCJ</name>
<gene>
    <name evidence="1" type="ordered locus">Ecaj_0309</name>
</gene>
<proteinExistence type="predicted"/>
<organism evidence="1 2">
    <name type="scientific">Ehrlichia canis (strain Jake)</name>
    <dbReference type="NCBI Taxonomy" id="269484"/>
    <lineage>
        <taxon>Bacteria</taxon>
        <taxon>Pseudomonadati</taxon>
        <taxon>Pseudomonadota</taxon>
        <taxon>Alphaproteobacteria</taxon>
        <taxon>Rickettsiales</taxon>
        <taxon>Anaplasmataceae</taxon>
        <taxon>Ehrlichia</taxon>
    </lineage>
</organism>
<reference evidence="2" key="1">
    <citation type="journal article" date="2006" name="J. Bacteriol.">
        <title>The genome of the obligately intracellular bacterium Ehrlichia canis reveals themes of complex membrane structure and immune evasion strategies.</title>
        <authorList>
            <person name="Mavromatis K."/>
            <person name="Doyle C.K."/>
            <person name="Lykidis A."/>
            <person name="Ivanova N."/>
            <person name="Francino M.P."/>
            <person name="Chain P."/>
            <person name="Shin M."/>
            <person name="Malfatti S."/>
            <person name="Larimer F."/>
            <person name="Copeland A."/>
            <person name="Detter J.C."/>
            <person name="Land M."/>
            <person name="Richardson P.M."/>
            <person name="Yu X.J."/>
            <person name="Walker D.H."/>
            <person name="McBride J.W."/>
            <person name="Kyrpides N.C."/>
        </authorList>
    </citation>
    <scope>NUCLEOTIDE SEQUENCE [LARGE SCALE GENOMIC DNA]</scope>
    <source>
        <strain evidence="2">Jake</strain>
    </source>
</reference>
<accession>A0ACA6AVI7</accession>
<evidence type="ECO:0000313" key="1">
    <source>
        <dbReference type="EMBL" id="AAZ68353.1"/>
    </source>
</evidence>
<protein>
    <submittedName>
        <fullName evidence="1">Uncharacterized protein</fullName>
    </submittedName>
</protein>
<dbReference type="EMBL" id="CP000107">
    <property type="protein sequence ID" value="AAZ68353.1"/>
    <property type="molecule type" value="Genomic_DNA"/>
</dbReference>
<evidence type="ECO:0000313" key="2">
    <source>
        <dbReference type="Proteomes" id="UP000000435"/>
    </source>
</evidence>
<keyword evidence="2" id="KW-1185">Reference proteome</keyword>